<evidence type="ECO:0000313" key="9">
    <source>
        <dbReference type="Proteomes" id="UP000242662"/>
    </source>
</evidence>
<evidence type="ECO:0000313" key="8">
    <source>
        <dbReference type="EMBL" id="SDC44105.1"/>
    </source>
</evidence>
<comment type="similarity">
    <text evidence="5">Belongs to the YmdB-like family.</text>
</comment>
<keyword evidence="4" id="KW-0408">Iron</keyword>
<dbReference type="PIRSF" id="PIRSF004789">
    <property type="entry name" value="DR1281"/>
    <property type="match status" value="1"/>
</dbReference>
<sequence>MRILFIGDVVGAPGRQMVHTYLKSLKQKFRPTFTVINGENAAHGRGITEKIYKEFLDDGAQMVTLGNHAWDNRDIFSFIDEAKWLVRPANLPEGTPGVGYRIMKVNEYKIAVINLLGRTFMNPADCPFHAVDQLLVHIQKETPIIFVDMHAETTSEKQAMGWYLDGRVTAVVGTHTHVQTADERILPEGTAYLTDVGMTGPRDGILGMDKKAVLHKFLTTLPARFEVAEGRAQLNGVVIDFDDKTGKAKKVMRIQVDDDHPLL</sequence>
<dbReference type="RefSeq" id="WP_090776167.1">
    <property type="nucleotide sequence ID" value="NZ_FMYM01000008.1"/>
</dbReference>
<feature type="binding site" evidence="7">
    <location>
        <position position="8"/>
    </location>
    <ligand>
        <name>Fe cation</name>
        <dbReference type="ChEBI" id="CHEBI:24875"/>
        <label>1</label>
    </ligand>
</feature>
<evidence type="ECO:0000256" key="2">
    <source>
        <dbReference type="ARBA" id="ARBA00022723"/>
    </source>
</evidence>
<organism evidence="8 9">
    <name type="scientific">Shouchella lonarensis</name>
    <dbReference type="NCBI Taxonomy" id="1464122"/>
    <lineage>
        <taxon>Bacteria</taxon>
        <taxon>Bacillati</taxon>
        <taxon>Bacillota</taxon>
        <taxon>Bacilli</taxon>
        <taxon>Bacillales</taxon>
        <taxon>Bacillaceae</taxon>
        <taxon>Shouchella</taxon>
    </lineage>
</organism>
<evidence type="ECO:0000256" key="1">
    <source>
        <dbReference type="ARBA" id="ARBA00001965"/>
    </source>
</evidence>
<dbReference type="STRING" id="1464122.SAMN05421737_108168"/>
<proteinExistence type="inferred from homology"/>
<dbReference type="CDD" id="cd07382">
    <property type="entry name" value="MPP_DR1281"/>
    <property type="match status" value="1"/>
</dbReference>
<name>A0A1G6LMY8_9BACI</name>
<feature type="binding site" evidence="7">
    <location>
        <position position="40"/>
    </location>
    <ligand>
        <name>Fe cation</name>
        <dbReference type="ChEBI" id="CHEBI:24875"/>
        <label>1</label>
    </ligand>
</feature>
<feature type="binding site" evidence="7">
    <location>
        <position position="175"/>
    </location>
    <ligand>
        <name>Fe cation</name>
        <dbReference type="ChEBI" id="CHEBI:24875"/>
        <label>2</label>
    </ligand>
</feature>
<dbReference type="InterPro" id="IPR005235">
    <property type="entry name" value="YmdB-like"/>
</dbReference>
<gene>
    <name evidence="8" type="ORF">SAMN05421737_108168</name>
</gene>
<dbReference type="NCBIfam" id="TIGR00282">
    <property type="entry name" value="TIGR00282 family metallophosphoesterase"/>
    <property type="match status" value="1"/>
</dbReference>
<dbReference type="PANTHER" id="PTHR36303:SF1">
    <property type="entry name" value="2',3'-CYCLIC-NUCLEOTIDE 2'-PHOSPHODIESTERASE"/>
    <property type="match status" value="1"/>
</dbReference>
<keyword evidence="3" id="KW-0378">Hydrolase</keyword>
<dbReference type="OrthoDB" id="9801109at2"/>
<evidence type="ECO:0000256" key="6">
    <source>
        <dbReference type="PIRSR" id="PIRSR004789-50"/>
    </source>
</evidence>
<feature type="binding site" evidence="7">
    <location>
        <position position="150"/>
    </location>
    <ligand>
        <name>Fe cation</name>
        <dbReference type="ChEBI" id="CHEBI:24875"/>
        <label>2</label>
    </ligand>
</feature>
<feature type="binding site" evidence="7">
    <location>
        <position position="39"/>
    </location>
    <ligand>
        <name>Fe cation</name>
        <dbReference type="ChEBI" id="CHEBI:24875"/>
        <label>1</label>
    </ligand>
</feature>
<dbReference type="SUPFAM" id="SSF56300">
    <property type="entry name" value="Metallo-dependent phosphatases"/>
    <property type="match status" value="1"/>
</dbReference>
<comment type="cofactor">
    <cofactor evidence="1">
        <name>Fe(3+)</name>
        <dbReference type="ChEBI" id="CHEBI:29034"/>
    </cofactor>
</comment>
<dbReference type="Pfam" id="PF13277">
    <property type="entry name" value="YmdB"/>
    <property type="match status" value="1"/>
</dbReference>
<dbReference type="FunFam" id="3.60.21.10:FF:000016">
    <property type="entry name" value="Putative metallophosphoesterase"/>
    <property type="match status" value="1"/>
</dbReference>
<feature type="binding site" evidence="7">
    <location>
        <position position="39"/>
    </location>
    <ligand>
        <name>Fe cation</name>
        <dbReference type="ChEBI" id="CHEBI:24875"/>
        <label>2</label>
    </ligand>
</feature>
<evidence type="ECO:0008006" key="10">
    <source>
        <dbReference type="Google" id="ProtNLM"/>
    </source>
</evidence>
<protein>
    <recommendedName>
        <fullName evidence="10">TIGR00282 family metallophosphoesterase</fullName>
    </recommendedName>
</protein>
<dbReference type="Gene3D" id="3.60.21.10">
    <property type="match status" value="1"/>
</dbReference>
<dbReference type="PANTHER" id="PTHR36303">
    <property type="entry name" value="2',3'-CYCLIC-NUCLEOTIDE 2'-PHOSPHODIESTERASE"/>
    <property type="match status" value="1"/>
</dbReference>
<dbReference type="GO" id="GO:0046872">
    <property type="term" value="F:metal ion binding"/>
    <property type="evidence" value="ECO:0007669"/>
    <property type="project" value="UniProtKB-KW"/>
</dbReference>
<feature type="binding site" evidence="7">
    <location>
        <position position="177"/>
    </location>
    <ligand>
        <name>Fe cation</name>
        <dbReference type="ChEBI" id="CHEBI:24875"/>
        <label>1</label>
    </ligand>
</feature>
<dbReference type="EMBL" id="FMYM01000008">
    <property type="protein sequence ID" value="SDC44105.1"/>
    <property type="molecule type" value="Genomic_DNA"/>
</dbReference>
<evidence type="ECO:0000256" key="4">
    <source>
        <dbReference type="ARBA" id="ARBA00023004"/>
    </source>
</evidence>
<evidence type="ECO:0000256" key="3">
    <source>
        <dbReference type="ARBA" id="ARBA00022801"/>
    </source>
</evidence>
<keyword evidence="2 7" id="KW-0479">Metal-binding</keyword>
<dbReference type="Proteomes" id="UP000242662">
    <property type="component" value="Unassembled WGS sequence"/>
</dbReference>
<feature type="binding site" evidence="7">
    <location>
        <position position="67"/>
    </location>
    <ligand>
        <name>Fe cation</name>
        <dbReference type="ChEBI" id="CHEBI:24875"/>
        <label>2</label>
    </ligand>
</feature>
<keyword evidence="9" id="KW-1185">Reference proteome</keyword>
<evidence type="ECO:0000256" key="5">
    <source>
        <dbReference type="ARBA" id="ARBA00061401"/>
    </source>
</evidence>
<dbReference type="AlphaFoldDB" id="A0A1G6LMY8"/>
<reference evidence="9" key="1">
    <citation type="submission" date="2016-09" db="EMBL/GenBank/DDBJ databases">
        <authorList>
            <person name="Varghese N."/>
            <person name="Submissions S."/>
        </authorList>
    </citation>
    <scope>NUCLEOTIDE SEQUENCE [LARGE SCALE GENOMIC DNA]</scope>
    <source>
        <strain evidence="9">25nlg</strain>
    </source>
</reference>
<accession>A0A1G6LMY8</accession>
<dbReference type="InterPro" id="IPR029052">
    <property type="entry name" value="Metallo-depent_PP-like"/>
</dbReference>
<dbReference type="GO" id="GO:0004113">
    <property type="term" value="F:2',3'-cyclic-nucleotide 3'-phosphodiesterase activity"/>
    <property type="evidence" value="ECO:0007669"/>
    <property type="project" value="TreeGrafter"/>
</dbReference>
<feature type="active site" description="Proton donor" evidence="6">
    <location>
        <position position="68"/>
    </location>
</feature>
<evidence type="ECO:0000256" key="7">
    <source>
        <dbReference type="PIRSR" id="PIRSR004789-51"/>
    </source>
</evidence>